<sequence length="270" mass="30936">MSSVFLRNVALAKPVTVRKPGANAEVTITPTGIERTELRQIVTSYYPSKQMKTLDDFDPSSYSIVDELLNKMSPQVRREFLKTKSFEIIATEQCLNFGNDGMDLFQQLARLAPIIGRIESLIVRVQVPVVGAIRKKADYKASSTRAFLEELAYKVGLFKSLKRMDVLLEMPKGSDLEGTLPFSNVCAFYRMRFRKWKLKLHVDGKPNLLVDDVRLAQMDAMNLEFLREEEEEVKEERKRRADEKRMNNVARAPINYTLVAPKGGMKRRGR</sequence>
<accession>A0A194XPU9</accession>
<gene>
    <name evidence="1" type="ORF">LY89DRAFT_715128</name>
</gene>
<dbReference type="GeneID" id="28827907"/>
<dbReference type="RefSeq" id="XP_018076573.1">
    <property type="nucleotide sequence ID" value="XM_018218181.1"/>
</dbReference>
<dbReference type="InParanoid" id="A0A194XPU9"/>
<organism evidence="1 2">
    <name type="scientific">Mollisia scopiformis</name>
    <name type="common">Conifer needle endophyte fungus</name>
    <name type="synonym">Phialocephala scopiformis</name>
    <dbReference type="NCBI Taxonomy" id="149040"/>
    <lineage>
        <taxon>Eukaryota</taxon>
        <taxon>Fungi</taxon>
        <taxon>Dikarya</taxon>
        <taxon>Ascomycota</taxon>
        <taxon>Pezizomycotina</taxon>
        <taxon>Leotiomycetes</taxon>
        <taxon>Helotiales</taxon>
        <taxon>Mollisiaceae</taxon>
        <taxon>Mollisia</taxon>
    </lineage>
</organism>
<evidence type="ECO:0000313" key="1">
    <source>
        <dbReference type="EMBL" id="KUJ22218.1"/>
    </source>
</evidence>
<proteinExistence type="predicted"/>
<reference evidence="1 2" key="1">
    <citation type="submission" date="2015-10" db="EMBL/GenBank/DDBJ databases">
        <title>Full genome of DAOMC 229536 Phialocephala scopiformis, a fungal endophyte of spruce producing the potent anti-insectan compound rugulosin.</title>
        <authorList>
            <consortium name="DOE Joint Genome Institute"/>
            <person name="Walker A.K."/>
            <person name="Frasz S.L."/>
            <person name="Seifert K.A."/>
            <person name="Miller J.D."/>
            <person name="Mondo S.J."/>
            <person name="Labutti K."/>
            <person name="Lipzen A."/>
            <person name="Dockter R."/>
            <person name="Kennedy M."/>
            <person name="Grigoriev I.V."/>
            <person name="Spatafora J.W."/>
        </authorList>
    </citation>
    <scope>NUCLEOTIDE SEQUENCE [LARGE SCALE GENOMIC DNA]</scope>
    <source>
        <strain evidence="1 2">CBS 120377</strain>
    </source>
</reference>
<evidence type="ECO:0000313" key="2">
    <source>
        <dbReference type="Proteomes" id="UP000070700"/>
    </source>
</evidence>
<protein>
    <submittedName>
        <fullName evidence="1">Uncharacterized protein</fullName>
    </submittedName>
</protein>
<dbReference type="Proteomes" id="UP000070700">
    <property type="component" value="Unassembled WGS sequence"/>
</dbReference>
<dbReference type="OrthoDB" id="10471345at2759"/>
<dbReference type="AlphaFoldDB" id="A0A194XPU9"/>
<name>A0A194XPU9_MOLSC</name>
<dbReference type="EMBL" id="KQ947407">
    <property type="protein sequence ID" value="KUJ22218.1"/>
    <property type="molecule type" value="Genomic_DNA"/>
</dbReference>
<keyword evidence="2" id="KW-1185">Reference proteome</keyword>
<dbReference type="KEGG" id="psco:LY89DRAFT_715128"/>